<dbReference type="SUPFAM" id="SSF81271">
    <property type="entry name" value="TGS-like"/>
    <property type="match status" value="1"/>
</dbReference>
<dbReference type="GO" id="GO:0005737">
    <property type="term" value="C:cytoplasm"/>
    <property type="evidence" value="ECO:0007669"/>
    <property type="project" value="TreeGrafter"/>
</dbReference>
<dbReference type="HAMAP" id="MF_00944">
    <property type="entry name" value="YchF_OLA1_ATPase"/>
    <property type="match status" value="1"/>
</dbReference>
<dbReference type="InterPro" id="IPR012675">
    <property type="entry name" value="Beta-grasp_dom_sf"/>
</dbReference>
<accession>A0A0G0WX50</accession>
<dbReference type="PIRSF" id="PIRSF006641">
    <property type="entry name" value="CHP00092"/>
    <property type="match status" value="1"/>
</dbReference>
<dbReference type="InterPro" id="IPR006073">
    <property type="entry name" value="GTP-bd"/>
</dbReference>
<name>A0A0G0WX50_UNCKA</name>
<dbReference type="GO" id="GO:0005524">
    <property type="term" value="F:ATP binding"/>
    <property type="evidence" value="ECO:0007669"/>
    <property type="project" value="UniProtKB-UniRule"/>
</dbReference>
<dbReference type="NCBIfam" id="TIGR00092">
    <property type="entry name" value="redox-regulated ATPase YchF"/>
    <property type="match status" value="1"/>
</dbReference>
<dbReference type="PROSITE" id="PS51880">
    <property type="entry name" value="TGS"/>
    <property type="match status" value="1"/>
</dbReference>
<dbReference type="InterPro" id="IPR013029">
    <property type="entry name" value="YchF_C"/>
</dbReference>
<dbReference type="Pfam" id="PF01926">
    <property type="entry name" value="MMR_HSR1"/>
    <property type="match status" value="1"/>
</dbReference>
<keyword evidence="2" id="KW-0479">Metal-binding</keyword>
<dbReference type="InterPro" id="IPR031167">
    <property type="entry name" value="G_OBG"/>
</dbReference>
<dbReference type="CDD" id="cd01900">
    <property type="entry name" value="YchF"/>
    <property type="match status" value="1"/>
</dbReference>
<dbReference type="InterPro" id="IPR004095">
    <property type="entry name" value="TGS"/>
</dbReference>
<dbReference type="PROSITE" id="PS51710">
    <property type="entry name" value="G_OBG"/>
    <property type="match status" value="1"/>
</dbReference>
<dbReference type="Pfam" id="PF06071">
    <property type="entry name" value="YchF-GTPase_C"/>
    <property type="match status" value="1"/>
</dbReference>
<evidence type="ECO:0000256" key="3">
    <source>
        <dbReference type="ARBA" id="ARBA00022741"/>
    </source>
</evidence>
<keyword evidence="4 6" id="KW-0067">ATP-binding</keyword>
<dbReference type="GO" id="GO:0016887">
    <property type="term" value="F:ATP hydrolysis activity"/>
    <property type="evidence" value="ECO:0007669"/>
    <property type="project" value="UniProtKB-UniRule"/>
</dbReference>
<dbReference type="Proteomes" id="UP000034163">
    <property type="component" value="Unassembled WGS sequence"/>
</dbReference>
<dbReference type="SUPFAM" id="SSF52540">
    <property type="entry name" value="P-loop containing nucleoside triphosphate hydrolases"/>
    <property type="match status" value="1"/>
</dbReference>
<comment type="function">
    <text evidence="6">ATPase that binds to both the 70S ribosome and the 50S ribosomal subunit in a nucleotide-independent manner.</text>
</comment>
<dbReference type="GO" id="GO:0043023">
    <property type="term" value="F:ribosomal large subunit binding"/>
    <property type="evidence" value="ECO:0007669"/>
    <property type="project" value="UniProtKB-UniRule"/>
</dbReference>
<evidence type="ECO:0000259" key="8">
    <source>
        <dbReference type="PROSITE" id="PS51880"/>
    </source>
</evidence>
<dbReference type="InterPro" id="IPR027417">
    <property type="entry name" value="P-loop_NTPase"/>
</dbReference>
<dbReference type="InterPro" id="IPR041706">
    <property type="entry name" value="YchF_N"/>
</dbReference>
<dbReference type="Gene3D" id="1.10.150.300">
    <property type="entry name" value="TGS-like domain"/>
    <property type="match status" value="1"/>
</dbReference>
<dbReference type="Gene3D" id="3.10.20.30">
    <property type="match status" value="1"/>
</dbReference>
<dbReference type="InterPro" id="IPR012676">
    <property type="entry name" value="TGS-like"/>
</dbReference>
<dbReference type="InterPro" id="IPR023192">
    <property type="entry name" value="TGS-like_dom_sf"/>
</dbReference>
<protein>
    <recommendedName>
        <fullName evidence="6">Ribosome-binding ATPase YchF</fullName>
    </recommendedName>
</protein>
<dbReference type="GO" id="GO:0005525">
    <property type="term" value="F:GTP binding"/>
    <property type="evidence" value="ECO:0007669"/>
    <property type="project" value="InterPro"/>
</dbReference>
<comment type="cofactor">
    <cofactor evidence="1">
        <name>Mg(2+)</name>
        <dbReference type="ChEBI" id="CHEBI:18420"/>
    </cofactor>
</comment>
<dbReference type="AlphaFoldDB" id="A0A0G0WX50"/>
<evidence type="ECO:0000256" key="1">
    <source>
        <dbReference type="ARBA" id="ARBA00001946"/>
    </source>
</evidence>
<feature type="domain" description="TGS" evidence="8">
    <location>
        <begin position="283"/>
        <end position="368"/>
    </location>
</feature>
<comment type="similarity">
    <text evidence="6">Belongs to the TRAFAC class OBG-HflX-like GTPase superfamily. OBG GTPase family. YchF/OLA1 subfamily.</text>
</comment>
<keyword evidence="3 6" id="KW-0547">Nucleotide-binding</keyword>
<dbReference type="EMBL" id="LCBS01000014">
    <property type="protein sequence ID" value="KKS16707.1"/>
    <property type="molecule type" value="Genomic_DNA"/>
</dbReference>
<keyword evidence="5" id="KW-0460">Magnesium</keyword>
<dbReference type="FunFam" id="3.10.20.30:FF:000001">
    <property type="entry name" value="Ribosome-binding ATPase YchF"/>
    <property type="match status" value="1"/>
</dbReference>
<dbReference type="PANTHER" id="PTHR23305:SF18">
    <property type="entry name" value="OBG-TYPE G DOMAIN-CONTAINING PROTEIN"/>
    <property type="match status" value="1"/>
</dbReference>
<dbReference type="Gene3D" id="3.40.50.300">
    <property type="entry name" value="P-loop containing nucleotide triphosphate hydrolases"/>
    <property type="match status" value="1"/>
</dbReference>
<comment type="caution">
    <text evidence="9">The sequence shown here is derived from an EMBL/GenBank/DDBJ whole genome shotgun (WGS) entry which is preliminary data.</text>
</comment>
<reference evidence="9 10" key="1">
    <citation type="journal article" date="2015" name="Nature">
        <title>rRNA introns, odd ribosomes, and small enigmatic genomes across a large radiation of phyla.</title>
        <authorList>
            <person name="Brown C.T."/>
            <person name="Hug L.A."/>
            <person name="Thomas B.C."/>
            <person name="Sharon I."/>
            <person name="Castelle C.J."/>
            <person name="Singh A."/>
            <person name="Wilkins M.J."/>
            <person name="Williams K.H."/>
            <person name="Banfield J.F."/>
        </authorList>
    </citation>
    <scope>NUCLEOTIDE SEQUENCE [LARGE SCALE GENOMIC DNA]</scope>
</reference>
<feature type="domain" description="OBG-type G" evidence="7">
    <location>
        <begin position="3"/>
        <end position="285"/>
    </location>
</feature>
<dbReference type="FunFam" id="1.10.150.300:FF:000001">
    <property type="entry name" value="Ribosome-binding ATPase YchF"/>
    <property type="match status" value="1"/>
</dbReference>
<sequence length="370" mass="41103">MSLSIGIVGLPNVGKSTLFNALLKRQQALAANYPFATIEPNVGVVDVPDERLNALAVCVKEEYGQRGTREVPEKIIPAVVKFYDIAGLVKGASQGEGLGNQFLNHIREVDAIVQVVRDFNDENVIRAGSTEPKNDMEIINTELILADLQVVSKRVERFGSELKKFKTSENIKKMAVYEKLEKNLNEGKLASEVEFTEDDLEVIKDLNLLTLKPMFYVLNIDERNLGKDDVRTDDMGGKQWVSLSAKIESELSSLDEVDAALYMKELGITESGLDKVIKKGYEMLGLHTFLTAGPKEVRAWTMKKGTKAPQAAGVIHTDFERGFISAEVVSYDPLVKVGSWKKAKDEGLIRMEGKGYIMRDGDVVEFHFSV</sequence>
<evidence type="ECO:0000313" key="10">
    <source>
        <dbReference type="Proteomes" id="UP000034163"/>
    </source>
</evidence>
<dbReference type="InterPro" id="IPR004396">
    <property type="entry name" value="ATPase_YchF/OLA1"/>
</dbReference>
<proteinExistence type="inferred from homology"/>
<evidence type="ECO:0000256" key="2">
    <source>
        <dbReference type="ARBA" id="ARBA00022723"/>
    </source>
</evidence>
<gene>
    <name evidence="6" type="primary">ychF</name>
    <name evidence="9" type="ORF">UU72_C0014G0023</name>
</gene>
<dbReference type="PRINTS" id="PR00326">
    <property type="entry name" value="GTP1OBG"/>
</dbReference>
<evidence type="ECO:0000256" key="5">
    <source>
        <dbReference type="ARBA" id="ARBA00022842"/>
    </source>
</evidence>
<organism evidence="9 10">
    <name type="scientific">candidate division WWE3 bacterium GW2011_GWB1_41_6</name>
    <dbReference type="NCBI Taxonomy" id="1619112"/>
    <lineage>
        <taxon>Bacteria</taxon>
        <taxon>Katanobacteria</taxon>
    </lineage>
</organism>
<evidence type="ECO:0000313" key="9">
    <source>
        <dbReference type="EMBL" id="KKS16707.1"/>
    </source>
</evidence>
<dbReference type="CDD" id="cd04867">
    <property type="entry name" value="TGS_YchF_OLA1"/>
    <property type="match status" value="1"/>
</dbReference>
<evidence type="ECO:0000259" key="7">
    <source>
        <dbReference type="PROSITE" id="PS51710"/>
    </source>
</evidence>
<evidence type="ECO:0000256" key="6">
    <source>
        <dbReference type="HAMAP-Rule" id="MF_00944"/>
    </source>
</evidence>
<evidence type="ECO:0000256" key="4">
    <source>
        <dbReference type="ARBA" id="ARBA00022840"/>
    </source>
</evidence>
<dbReference type="GO" id="GO:0046872">
    <property type="term" value="F:metal ion binding"/>
    <property type="evidence" value="ECO:0007669"/>
    <property type="project" value="UniProtKB-KW"/>
</dbReference>
<dbReference type="PANTHER" id="PTHR23305">
    <property type="entry name" value="OBG GTPASE FAMILY"/>
    <property type="match status" value="1"/>
</dbReference>
<feature type="binding site" evidence="6">
    <location>
        <begin position="12"/>
        <end position="17"/>
    </location>
    <ligand>
        <name>ATP</name>
        <dbReference type="ChEBI" id="CHEBI:30616"/>
    </ligand>
</feature>
<dbReference type="PATRIC" id="fig|1619112.3.peg.596"/>